<keyword evidence="2 4" id="KW-0238">DNA-binding</keyword>
<dbReference type="Gene3D" id="1.10.357.10">
    <property type="entry name" value="Tetracycline Repressor, domain 2"/>
    <property type="match status" value="1"/>
</dbReference>
<feature type="DNA-binding region" description="H-T-H motif" evidence="4">
    <location>
        <begin position="29"/>
        <end position="48"/>
    </location>
</feature>
<dbReference type="SUPFAM" id="SSF48498">
    <property type="entry name" value="Tetracyclin repressor-like, C-terminal domain"/>
    <property type="match status" value="1"/>
</dbReference>
<evidence type="ECO:0000313" key="6">
    <source>
        <dbReference type="EMBL" id="GIE69462.1"/>
    </source>
</evidence>
<sequence length="186" mass="20260">MARSKAFDDAAVVTAARDVFWANGYVASSLAQLQSATGLSKSSLYETYGSKRALFDRALRDYIDTVMSPFLAPLERPDAGPDDIVAFFRAFADYFRAGSTWGCLVLNTSAELRHLDDAATATVLEFQARLRAAFQHAARANEQAERHADVLTAWHLGLIATSRMDSARAIELAETIAGEAGLRLGR</sequence>
<evidence type="ECO:0000313" key="7">
    <source>
        <dbReference type="Proteomes" id="UP000624709"/>
    </source>
</evidence>
<dbReference type="InterPro" id="IPR036271">
    <property type="entry name" value="Tet_transcr_reg_TetR-rel_C_sf"/>
</dbReference>
<evidence type="ECO:0000256" key="2">
    <source>
        <dbReference type="ARBA" id="ARBA00023125"/>
    </source>
</evidence>
<evidence type="ECO:0000256" key="3">
    <source>
        <dbReference type="ARBA" id="ARBA00023163"/>
    </source>
</evidence>
<dbReference type="RefSeq" id="WP_203827611.1">
    <property type="nucleotide sequence ID" value="NZ_BAAATY010000019.1"/>
</dbReference>
<dbReference type="PROSITE" id="PS50977">
    <property type="entry name" value="HTH_TETR_2"/>
    <property type="match status" value="1"/>
</dbReference>
<name>A0ABQ4BFU5_9ACTN</name>
<keyword evidence="7" id="KW-1185">Reference proteome</keyword>
<dbReference type="InterPro" id="IPR001647">
    <property type="entry name" value="HTH_TetR"/>
</dbReference>
<gene>
    <name evidence="6" type="primary">yezE</name>
    <name evidence="6" type="ORF">Apa02nite_055700</name>
</gene>
<dbReference type="Gene3D" id="1.10.10.60">
    <property type="entry name" value="Homeodomain-like"/>
    <property type="match status" value="1"/>
</dbReference>
<dbReference type="PANTHER" id="PTHR47506:SF1">
    <property type="entry name" value="HTH-TYPE TRANSCRIPTIONAL REGULATOR YJDC"/>
    <property type="match status" value="1"/>
</dbReference>
<dbReference type="EMBL" id="BOMS01000088">
    <property type="protein sequence ID" value="GIE69462.1"/>
    <property type="molecule type" value="Genomic_DNA"/>
</dbReference>
<evidence type="ECO:0000256" key="1">
    <source>
        <dbReference type="ARBA" id="ARBA00023015"/>
    </source>
</evidence>
<comment type="caution">
    <text evidence="6">The sequence shown here is derived from an EMBL/GenBank/DDBJ whole genome shotgun (WGS) entry which is preliminary data.</text>
</comment>
<accession>A0ABQ4BFU5</accession>
<protein>
    <submittedName>
        <fullName evidence="6">HTH-type transcriptional regulator YezE</fullName>
    </submittedName>
</protein>
<feature type="domain" description="HTH tetR-type" evidence="5">
    <location>
        <begin position="6"/>
        <end position="66"/>
    </location>
</feature>
<keyword evidence="1" id="KW-0805">Transcription regulation</keyword>
<dbReference type="PANTHER" id="PTHR47506">
    <property type="entry name" value="TRANSCRIPTIONAL REGULATORY PROTEIN"/>
    <property type="match status" value="1"/>
</dbReference>
<organism evidence="6 7">
    <name type="scientific">Actinoplanes palleronii</name>
    <dbReference type="NCBI Taxonomy" id="113570"/>
    <lineage>
        <taxon>Bacteria</taxon>
        <taxon>Bacillati</taxon>
        <taxon>Actinomycetota</taxon>
        <taxon>Actinomycetes</taxon>
        <taxon>Micromonosporales</taxon>
        <taxon>Micromonosporaceae</taxon>
        <taxon>Actinoplanes</taxon>
    </lineage>
</organism>
<dbReference type="SUPFAM" id="SSF46689">
    <property type="entry name" value="Homeodomain-like"/>
    <property type="match status" value="1"/>
</dbReference>
<dbReference type="Proteomes" id="UP000624709">
    <property type="component" value="Unassembled WGS sequence"/>
</dbReference>
<proteinExistence type="predicted"/>
<dbReference type="PRINTS" id="PR00455">
    <property type="entry name" value="HTHTETR"/>
</dbReference>
<keyword evidence="3" id="KW-0804">Transcription</keyword>
<dbReference type="InterPro" id="IPR009057">
    <property type="entry name" value="Homeodomain-like_sf"/>
</dbReference>
<dbReference type="Pfam" id="PF00440">
    <property type="entry name" value="TetR_N"/>
    <property type="match status" value="1"/>
</dbReference>
<evidence type="ECO:0000259" key="5">
    <source>
        <dbReference type="PROSITE" id="PS50977"/>
    </source>
</evidence>
<evidence type="ECO:0000256" key="4">
    <source>
        <dbReference type="PROSITE-ProRule" id="PRU00335"/>
    </source>
</evidence>
<reference evidence="6 7" key="1">
    <citation type="submission" date="2021-01" db="EMBL/GenBank/DDBJ databases">
        <title>Whole genome shotgun sequence of Actinoplanes palleronii NBRC 14916.</title>
        <authorList>
            <person name="Komaki H."/>
            <person name="Tamura T."/>
        </authorList>
    </citation>
    <scope>NUCLEOTIDE SEQUENCE [LARGE SCALE GENOMIC DNA]</scope>
    <source>
        <strain evidence="6 7">NBRC 14916</strain>
    </source>
</reference>